<accession>A0A2V3PL03</accession>
<keyword evidence="1" id="KW-0472">Membrane</keyword>
<feature type="transmembrane region" description="Helical" evidence="1">
    <location>
        <begin position="15"/>
        <end position="35"/>
    </location>
</feature>
<dbReference type="PANTHER" id="PTHR38454">
    <property type="entry name" value="INTEGRAL MEMBRANE PROTEIN-RELATED"/>
    <property type="match status" value="1"/>
</dbReference>
<feature type="transmembrane region" description="Helical" evidence="1">
    <location>
        <begin position="84"/>
        <end position="102"/>
    </location>
</feature>
<feature type="transmembrane region" description="Helical" evidence="1">
    <location>
        <begin position="230"/>
        <end position="251"/>
    </location>
</feature>
<gene>
    <name evidence="2" type="ORF">CLV62_12150</name>
</gene>
<feature type="transmembrane region" description="Helical" evidence="1">
    <location>
        <begin position="185"/>
        <end position="218"/>
    </location>
</feature>
<dbReference type="EMBL" id="QICL01000021">
    <property type="protein sequence ID" value="PXV62227.1"/>
    <property type="molecule type" value="Genomic_DNA"/>
</dbReference>
<organism evidence="2 3">
    <name type="scientific">Dysgonomonas alginatilytica</name>
    <dbReference type="NCBI Taxonomy" id="1605892"/>
    <lineage>
        <taxon>Bacteria</taxon>
        <taxon>Pseudomonadati</taxon>
        <taxon>Bacteroidota</taxon>
        <taxon>Bacteroidia</taxon>
        <taxon>Bacteroidales</taxon>
        <taxon>Dysgonomonadaceae</taxon>
        <taxon>Dysgonomonas</taxon>
    </lineage>
</organism>
<evidence type="ECO:0000313" key="2">
    <source>
        <dbReference type="EMBL" id="PXV62227.1"/>
    </source>
</evidence>
<dbReference type="Proteomes" id="UP000247973">
    <property type="component" value="Unassembled WGS sequence"/>
</dbReference>
<feature type="transmembrane region" description="Helical" evidence="1">
    <location>
        <begin position="301"/>
        <end position="321"/>
    </location>
</feature>
<keyword evidence="1" id="KW-0812">Transmembrane</keyword>
<name>A0A2V3PL03_9BACT</name>
<keyword evidence="1" id="KW-1133">Transmembrane helix</keyword>
<evidence type="ECO:0000313" key="3">
    <source>
        <dbReference type="Proteomes" id="UP000247973"/>
    </source>
</evidence>
<sequence>MINNILNIIENNKKYQIAIFLIVLTTLSTFTIYRYSFADTITPGDDSEFHYYRLLALMKSLKDGSFPIYINNDALLQYGYAARWFYSDFILIPFAALANIIGVVKAYTVMFFTMSMLCGILTYISVNKVYKNRMAAFITAILYTFCLYRLQDLYDRSALSEAFSFTFVPLAFWGLYEIIKGDYKKWYIISIGFCLLIFTHVIATLLVFITSIIIIIIYYKDLRQEPKRLLYLILSGMVCVLLSAYFLFPFFEQISSNSFYFEEGRMFAINFGRAKDDLIRIPTQNVLVGMLSIALPKITNLHFLPAIGLTLTFGIFLRFFIHEKDQKIKSIDIFVVLALVYIAFSFDTLPSFFYVKKFFSTIQFTWRLYEISSFFLALAGGYYLSLLLQKNIRSVAALICLLGCVVLLITVNSTYYKYTREKPKTISSQNIIIDKNSIAGLGLAEYLPIKVPSIEFIQDRNILLKTNNIETVTNNFERKNRATIFNVIVNKPDIIELPLIYYKGYSAKLNNEQITITESENGLIEIPINQSGKVHVEFTGTLIQKYSFYVTVISILLFCIYIFWYNRKNKNINKTNHVNTII</sequence>
<proteinExistence type="predicted"/>
<reference evidence="2 3" key="1">
    <citation type="submission" date="2018-03" db="EMBL/GenBank/DDBJ databases">
        <title>Genomic Encyclopedia of Archaeal and Bacterial Type Strains, Phase II (KMG-II): from individual species to whole genera.</title>
        <authorList>
            <person name="Goeker M."/>
        </authorList>
    </citation>
    <scope>NUCLEOTIDE SEQUENCE [LARGE SCALE GENOMIC DNA]</scope>
    <source>
        <strain evidence="2 3">DSM 100214</strain>
    </source>
</reference>
<dbReference type="InterPro" id="IPR018580">
    <property type="entry name" value="Uncharacterised_YfhO"/>
</dbReference>
<feature type="transmembrane region" description="Helical" evidence="1">
    <location>
        <begin position="546"/>
        <end position="564"/>
    </location>
</feature>
<dbReference type="PANTHER" id="PTHR38454:SF1">
    <property type="entry name" value="INTEGRAL MEMBRANE PROTEIN"/>
    <property type="match status" value="1"/>
</dbReference>
<evidence type="ECO:0000256" key="1">
    <source>
        <dbReference type="SAM" id="Phobius"/>
    </source>
</evidence>
<evidence type="ECO:0008006" key="4">
    <source>
        <dbReference type="Google" id="ProtNLM"/>
    </source>
</evidence>
<feature type="transmembrane region" description="Helical" evidence="1">
    <location>
        <begin position="333"/>
        <end position="354"/>
    </location>
</feature>
<feature type="transmembrane region" description="Helical" evidence="1">
    <location>
        <begin position="395"/>
        <end position="415"/>
    </location>
</feature>
<feature type="transmembrane region" description="Helical" evidence="1">
    <location>
        <begin position="132"/>
        <end position="150"/>
    </location>
</feature>
<feature type="transmembrane region" description="Helical" evidence="1">
    <location>
        <begin position="366"/>
        <end position="388"/>
    </location>
</feature>
<feature type="transmembrane region" description="Helical" evidence="1">
    <location>
        <begin position="162"/>
        <end position="179"/>
    </location>
</feature>
<comment type="caution">
    <text evidence="2">The sequence shown here is derived from an EMBL/GenBank/DDBJ whole genome shotgun (WGS) entry which is preliminary data.</text>
</comment>
<dbReference type="AlphaFoldDB" id="A0A2V3PL03"/>
<keyword evidence="3" id="KW-1185">Reference proteome</keyword>
<protein>
    <recommendedName>
        <fullName evidence="4">Membrane protein YfhO</fullName>
    </recommendedName>
</protein>